<keyword evidence="4" id="KW-1185">Reference proteome</keyword>
<dbReference type="InterPro" id="IPR049492">
    <property type="entry name" value="BD-FAE-like_dom"/>
</dbReference>
<dbReference type="InterPro" id="IPR050300">
    <property type="entry name" value="GDXG_lipolytic_enzyme"/>
</dbReference>
<dbReference type="InterPro" id="IPR029058">
    <property type="entry name" value="AB_hydrolase_fold"/>
</dbReference>
<gene>
    <name evidence="3" type="primary">aes</name>
    <name evidence="3" type="ORF">GCM10017576_13650</name>
</gene>
<protein>
    <submittedName>
        <fullName evidence="3">Endo-1,4-beta-xylanase</fullName>
    </submittedName>
</protein>
<accession>A0A9W6H2P4</accession>
<dbReference type="Proteomes" id="UP001142462">
    <property type="component" value="Unassembled WGS sequence"/>
</dbReference>
<feature type="domain" description="BD-FAE-like" evidence="2">
    <location>
        <begin position="95"/>
        <end position="248"/>
    </location>
</feature>
<dbReference type="SUPFAM" id="SSF53474">
    <property type="entry name" value="alpha/beta-Hydrolases"/>
    <property type="match status" value="1"/>
</dbReference>
<name>A0A9W6H2P4_9MICO</name>
<dbReference type="PANTHER" id="PTHR48081:SF6">
    <property type="entry name" value="PEPTIDASE S9 PROLYL OLIGOPEPTIDASE CATALYTIC DOMAIN-CONTAINING PROTEIN"/>
    <property type="match status" value="1"/>
</dbReference>
<dbReference type="GO" id="GO:0016787">
    <property type="term" value="F:hydrolase activity"/>
    <property type="evidence" value="ECO:0007669"/>
    <property type="project" value="UniProtKB-KW"/>
</dbReference>
<proteinExistence type="predicted"/>
<evidence type="ECO:0000313" key="3">
    <source>
        <dbReference type="EMBL" id="GLJ61236.1"/>
    </source>
</evidence>
<evidence type="ECO:0000259" key="2">
    <source>
        <dbReference type="Pfam" id="PF20434"/>
    </source>
</evidence>
<comment type="caution">
    <text evidence="3">The sequence shown here is derived from an EMBL/GenBank/DDBJ whole genome shotgun (WGS) entry which is preliminary data.</text>
</comment>
<dbReference type="Gene3D" id="3.40.50.1820">
    <property type="entry name" value="alpha/beta hydrolase"/>
    <property type="match status" value="1"/>
</dbReference>
<sequence>MKHERIALHDGRDDVTLTTYVLDDSPELLDGRARPAVLILPGGAYMGCSDREAEPVALAFAALGYHAFVLRYSVYGAGGPLDWNVDARAMEPRAHSVFPNPLIDVALAMKHIRSRAAEWLVDADRIAVAGFSAGGHNAGMYGTRWHDALVTEAVDATPDELRPAALIMGYALSDYRFQHARLDAMPPAERAVREMAAVAYFGEIDPAPELLDAASPALHVSAQTPPTFLWHTVADALVPVEHSLRFASACAAHGVPFELHAFEAGQHGLSLATRATASAEPMIDDDAAHWVPLAAAWLAKRFSVELPAAMPWD</sequence>
<dbReference type="RefSeq" id="WP_271172949.1">
    <property type="nucleotide sequence ID" value="NZ_BSEJ01000005.1"/>
</dbReference>
<reference evidence="3" key="2">
    <citation type="submission" date="2023-01" db="EMBL/GenBank/DDBJ databases">
        <authorList>
            <person name="Sun Q."/>
            <person name="Evtushenko L."/>
        </authorList>
    </citation>
    <scope>NUCLEOTIDE SEQUENCE</scope>
    <source>
        <strain evidence="3">VKM Ac-1020</strain>
    </source>
</reference>
<dbReference type="Pfam" id="PF20434">
    <property type="entry name" value="BD-FAE"/>
    <property type="match status" value="1"/>
</dbReference>
<evidence type="ECO:0000313" key="4">
    <source>
        <dbReference type="Proteomes" id="UP001142462"/>
    </source>
</evidence>
<organism evidence="3 4">
    <name type="scientific">Microbacterium barkeri</name>
    <dbReference type="NCBI Taxonomy" id="33917"/>
    <lineage>
        <taxon>Bacteria</taxon>
        <taxon>Bacillati</taxon>
        <taxon>Actinomycetota</taxon>
        <taxon>Actinomycetes</taxon>
        <taxon>Micrococcales</taxon>
        <taxon>Microbacteriaceae</taxon>
        <taxon>Microbacterium</taxon>
    </lineage>
</organism>
<dbReference type="PANTHER" id="PTHR48081">
    <property type="entry name" value="AB HYDROLASE SUPERFAMILY PROTEIN C4A8.06C"/>
    <property type="match status" value="1"/>
</dbReference>
<dbReference type="AlphaFoldDB" id="A0A9W6H2P4"/>
<dbReference type="EMBL" id="BSEJ01000005">
    <property type="protein sequence ID" value="GLJ61236.1"/>
    <property type="molecule type" value="Genomic_DNA"/>
</dbReference>
<keyword evidence="1" id="KW-0378">Hydrolase</keyword>
<evidence type="ECO:0000256" key="1">
    <source>
        <dbReference type="ARBA" id="ARBA00022801"/>
    </source>
</evidence>
<reference evidence="3" key="1">
    <citation type="journal article" date="2014" name="Int. J. Syst. Evol. Microbiol.">
        <title>Complete genome sequence of Corynebacterium casei LMG S-19264T (=DSM 44701T), isolated from a smear-ripened cheese.</title>
        <authorList>
            <consortium name="US DOE Joint Genome Institute (JGI-PGF)"/>
            <person name="Walter F."/>
            <person name="Albersmeier A."/>
            <person name="Kalinowski J."/>
            <person name="Ruckert C."/>
        </authorList>
    </citation>
    <scope>NUCLEOTIDE SEQUENCE</scope>
    <source>
        <strain evidence="3">VKM Ac-1020</strain>
    </source>
</reference>